<dbReference type="Proteomes" id="UP001529510">
    <property type="component" value="Unassembled WGS sequence"/>
</dbReference>
<protein>
    <submittedName>
        <fullName evidence="1">Uncharacterized protein</fullName>
    </submittedName>
</protein>
<keyword evidence="2" id="KW-1185">Reference proteome</keyword>
<reference evidence="1 2" key="1">
    <citation type="submission" date="2024-05" db="EMBL/GenBank/DDBJ databases">
        <title>Genome sequencing and assembly of Indian major carp, Cirrhinus mrigala (Hamilton, 1822).</title>
        <authorList>
            <person name="Mohindra V."/>
            <person name="Chowdhury L.M."/>
            <person name="Lal K."/>
            <person name="Jena J.K."/>
        </authorList>
    </citation>
    <scope>NUCLEOTIDE SEQUENCE [LARGE SCALE GENOMIC DNA]</scope>
    <source>
        <strain evidence="1">CM1030</strain>
        <tissue evidence="1">Blood</tissue>
    </source>
</reference>
<organism evidence="1 2">
    <name type="scientific">Cirrhinus mrigala</name>
    <name type="common">Mrigala</name>
    <dbReference type="NCBI Taxonomy" id="683832"/>
    <lineage>
        <taxon>Eukaryota</taxon>
        <taxon>Metazoa</taxon>
        <taxon>Chordata</taxon>
        <taxon>Craniata</taxon>
        <taxon>Vertebrata</taxon>
        <taxon>Euteleostomi</taxon>
        <taxon>Actinopterygii</taxon>
        <taxon>Neopterygii</taxon>
        <taxon>Teleostei</taxon>
        <taxon>Ostariophysi</taxon>
        <taxon>Cypriniformes</taxon>
        <taxon>Cyprinidae</taxon>
        <taxon>Labeoninae</taxon>
        <taxon>Labeonini</taxon>
        <taxon>Cirrhinus</taxon>
    </lineage>
</organism>
<comment type="caution">
    <text evidence="1">The sequence shown here is derived from an EMBL/GenBank/DDBJ whole genome shotgun (WGS) entry which is preliminary data.</text>
</comment>
<feature type="non-terminal residue" evidence="1">
    <location>
        <position position="1"/>
    </location>
</feature>
<proteinExistence type="predicted"/>
<gene>
    <name evidence="1" type="ORF">M9458_011715</name>
</gene>
<sequence length="59" mass="6542">GSHLCFLVLDEKAYKQAVSEGRDLKELAEASRGEGWRPPRLCHITRDAPGLGLKIQPVE</sequence>
<dbReference type="AlphaFoldDB" id="A0ABD0R4R4"/>
<accession>A0ABD0R4R4</accession>
<evidence type="ECO:0000313" key="1">
    <source>
        <dbReference type="EMBL" id="KAL0193419.1"/>
    </source>
</evidence>
<feature type="non-terminal residue" evidence="1">
    <location>
        <position position="59"/>
    </location>
</feature>
<dbReference type="EMBL" id="JAMKFB020000005">
    <property type="protein sequence ID" value="KAL0193419.1"/>
    <property type="molecule type" value="Genomic_DNA"/>
</dbReference>
<name>A0ABD0R4R4_CIRMR</name>
<evidence type="ECO:0000313" key="2">
    <source>
        <dbReference type="Proteomes" id="UP001529510"/>
    </source>
</evidence>